<evidence type="ECO:0000256" key="6">
    <source>
        <dbReference type="RuleBase" id="RU361157"/>
    </source>
</evidence>
<evidence type="ECO:0000256" key="3">
    <source>
        <dbReference type="ARBA" id="ARBA00022989"/>
    </source>
</evidence>
<dbReference type="InterPro" id="IPR013525">
    <property type="entry name" value="ABC2_TM"/>
</dbReference>
<feature type="transmembrane region" description="Helical" evidence="6">
    <location>
        <begin position="100"/>
        <end position="125"/>
    </location>
</feature>
<dbReference type="InterPro" id="IPR047817">
    <property type="entry name" value="ABC2_TM_bact-type"/>
</dbReference>
<reference evidence="9 10" key="1">
    <citation type="journal article" date="2019" name="Int. J. Syst. Evol. Microbiol.">
        <title>The Global Catalogue of Microorganisms (GCM) 10K type strain sequencing project: providing services to taxonomists for standard genome sequencing and annotation.</title>
        <authorList>
            <consortium name="The Broad Institute Genomics Platform"/>
            <consortium name="The Broad Institute Genome Sequencing Center for Infectious Disease"/>
            <person name="Wu L."/>
            <person name="Ma J."/>
        </authorList>
    </citation>
    <scope>NUCLEOTIDE SEQUENCE [LARGE SCALE GENOMIC DNA]</scope>
    <source>
        <strain evidence="9 10">JCM 14917</strain>
    </source>
</reference>
<evidence type="ECO:0000256" key="5">
    <source>
        <dbReference type="ARBA" id="ARBA00023251"/>
    </source>
</evidence>
<proteinExistence type="inferred from homology"/>
<keyword evidence="3 6" id="KW-1133">Transmembrane helix</keyword>
<feature type="transmembrane region" description="Helical" evidence="6">
    <location>
        <begin position="65"/>
        <end position="88"/>
    </location>
</feature>
<keyword evidence="4 6" id="KW-0472">Membrane</keyword>
<dbReference type="PROSITE" id="PS51012">
    <property type="entry name" value="ABC_TM2"/>
    <property type="match status" value="1"/>
</dbReference>
<protein>
    <recommendedName>
        <fullName evidence="6">Transport permease protein</fullName>
    </recommendedName>
</protein>
<evidence type="ECO:0000259" key="8">
    <source>
        <dbReference type="PROSITE" id="PS51012"/>
    </source>
</evidence>
<dbReference type="PANTHER" id="PTHR43229:SF2">
    <property type="entry name" value="NODULATION PROTEIN J"/>
    <property type="match status" value="1"/>
</dbReference>
<comment type="similarity">
    <text evidence="6">Belongs to the ABC-2 integral membrane protein family.</text>
</comment>
<feature type="transmembrane region" description="Helical" evidence="6">
    <location>
        <begin position="216"/>
        <end position="237"/>
    </location>
</feature>
<feature type="transmembrane region" description="Helical" evidence="6">
    <location>
        <begin position="182"/>
        <end position="204"/>
    </location>
</feature>
<sequence>MTSQHTGTPDQPAPGGRRETGNTKNEQAVRAAHSPMVAAERARKFGSWYYAEHALKVMNGYRWTLLAYSVGNPVMYLFAMGVGLATLVDSNSAESAFGGVSYLAFIAPALLSSATIMTAATEFTYPVMDGFKWRRVYYGPHASPLAVHQIVNGYIIAISLRLFLMSAIYFAIVAAFGASPSAWGSVAIIVAVVCGLSFGLPLMAYSASVTEDKGQFALVMRFIVTPLFLFSGTFFPLETLPIFLRWIGWISPLWHGTELGRVLTYGYDEPLWLSAIHILYLVALALLGWVLARRMYERRLGK</sequence>
<evidence type="ECO:0000313" key="9">
    <source>
        <dbReference type="EMBL" id="GAA2176873.1"/>
    </source>
</evidence>
<dbReference type="Proteomes" id="UP001500974">
    <property type="component" value="Unassembled WGS sequence"/>
</dbReference>
<evidence type="ECO:0000256" key="7">
    <source>
        <dbReference type="SAM" id="MobiDB-lite"/>
    </source>
</evidence>
<dbReference type="Pfam" id="PF01061">
    <property type="entry name" value="ABC2_membrane"/>
    <property type="match status" value="1"/>
</dbReference>
<dbReference type="InterPro" id="IPR051784">
    <property type="entry name" value="Nod_factor_ABC_transporter"/>
</dbReference>
<evidence type="ECO:0000256" key="1">
    <source>
        <dbReference type="ARBA" id="ARBA00004141"/>
    </source>
</evidence>
<dbReference type="EMBL" id="BAAAON010000003">
    <property type="protein sequence ID" value="GAA2176873.1"/>
    <property type="molecule type" value="Genomic_DNA"/>
</dbReference>
<comment type="caution">
    <text evidence="9">The sequence shown here is derived from an EMBL/GenBank/DDBJ whole genome shotgun (WGS) entry which is preliminary data.</text>
</comment>
<comment type="subcellular location">
    <subcellularLocation>
        <location evidence="6">Cell membrane</location>
        <topology evidence="6">Multi-pass membrane protein</topology>
    </subcellularLocation>
    <subcellularLocation>
        <location evidence="1">Membrane</location>
        <topology evidence="1">Multi-pass membrane protein</topology>
    </subcellularLocation>
</comment>
<dbReference type="PIRSF" id="PIRSF006648">
    <property type="entry name" value="DrrB"/>
    <property type="match status" value="1"/>
</dbReference>
<evidence type="ECO:0000256" key="2">
    <source>
        <dbReference type="ARBA" id="ARBA00022692"/>
    </source>
</evidence>
<evidence type="ECO:0000313" key="10">
    <source>
        <dbReference type="Proteomes" id="UP001500974"/>
    </source>
</evidence>
<evidence type="ECO:0000256" key="4">
    <source>
        <dbReference type="ARBA" id="ARBA00023136"/>
    </source>
</evidence>
<dbReference type="PRINTS" id="PR00164">
    <property type="entry name" value="ABC2TRNSPORT"/>
</dbReference>
<feature type="transmembrane region" description="Helical" evidence="6">
    <location>
        <begin position="271"/>
        <end position="292"/>
    </location>
</feature>
<keyword evidence="2 6" id="KW-0812">Transmembrane</keyword>
<dbReference type="InterPro" id="IPR000412">
    <property type="entry name" value="ABC_2_transport"/>
</dbReference>
<keyword evidence="5" id="KW-0046">Antibiotic resistance</keyword>
<organism evidence="9 10">
    <name type="scientific">Arthrobacter parietis</name>
    <dbReference type="NCBI Taxonomy" id="271434"/>
    <lineage>
        <taxon>Bacteria</taxon>
        <taxon>Bacillati</taxon>
        <taxon>Actinomycetota</taxon>
        <taxon>Actinomycetes</taxon>
        <taxon>Micrococcales</taxon>
        <taxon>Micrococcaceae</taxon>
        <taxon>Arthrobacter</taxon>
    </lineage>
</organism>
<feature type="domain" description="ABC transmembrane type-2" evidence="8">
    <location>
        <begin position="64"/>
        <end position="299"/>
    </location>
</feature>
<name>A0ABN3AZ80_9MICC</name>
<keyword evidence="6" id="KW-0813">Transport</keyword>
<keyword evidence="6" id="KW-1003">Cell membrane</keyword>
<feature type="transmembrane region" description="Helical" evidence="6">
    <location>
        <begin position="154"/>
        <end position="176"/>
    </location>
</feature>
<gene>
    <name evidence="9" type="ORF">GCM10009784_25230</name>
</gene>
<feature type="region of interest" description="Disordered" evidence="7">
    <location>
        <begin position="1"/>
        <end position="33"/>
    </location>
</feature>
<keyword evidence="10" id="KW-1185">Reference proteome</keyword>
<dbReference type="PANTHER" id="PTHR43229">
    <property type="entry name" value="NODULATION PROTEIN J"/>
    <property type="match status" value="1"/>
</dbReference>
<accession>A0ABN3AZ80</accession>